<feature type="transmembrane region" description="Helical" evidence="6">
    <location>
        <begin position="62"/>
        <end position="83"/>
    </location>
</feature>
<evidence type="ECO:0000313" key="8">
    <source>
        <dbReference type="Proteomes" id="UP000054251"/>
    </source>
</evidence>
<proteinExistence type="predicted"/>
<feature type="transmembrane region" description="Helical" evidence="6">
    <location>
        <begin position="499"/>
        <end position="517"/>
    </location>
</feature>
<keyword evidence="5 6" id="KW-0472">Membrane</keyword>
<dbReference type="PIRSF" id="PIRSF006060">
    <property type="entry name" value="AA_transporter"/>
    <property type="match status" value="1"/>
</dbReference>
<protein>
    <recommendedName>
        <fullName evidence="9">GABA-specific permease</fullName>
    </recommendedName>
</protein>
<evidence type="ECO:0000256" key="2">
    <source>
        <dbReference type="ARBA" id="ARBA00022448"/>
    </source>
</evidence>
<feature type="transmembrane region" description="Helical" evidence="6">
    <location>
        <begin position="402"/>
        <end position="424"/>
    </location>
</feature>
<comment type="caution">
    <text evidence="7">The sequence shown here is derived from an EMBL/GenBank/DDBJ whole genome shotgun (WGS) entry which is preliminary data.</text>
</comment>
<comment type="subcellular location">
    <subcellularLocation>
        <location evidence="1">Membrane</location>
        <topology evidence="1">Multi-pass membrane protein</topology>
    </subcellularLocation>
</comment>
<evidence type="ECO:0000256" key="4">
    <source>
        <dbReference type="ARBA" id="ARBA00022989"/>
    </source>
</evidence>
<gene>
    <name evidence="7" type="ORF">AC631_03558</name>
</gene>
<keyword evidence="8" id="KW-1185">Reference proteome</keyword>
<dbReference type="GO" id="GO:0016020">
    <property type="term" value="C:membrane"/>
    <property type="evidence" value="ECO:0007669"/>
    <property type="project" value="UniProtKB-SubCell"/>
</dbReference>
<name>A0A0V1PWP0_9ASCO</name>
<dbReference type="GeneID" id="26840567"/>
<organism evidence="7 8">
    <name type="scientific">Debaryomyces fabryi</name>
    <dbReference type="NCBI Taxonomy" id="58627"/>
    <lineage>
        <taxon>Eukaryota</taxon>
        <taxon>Fungi</taxon>
        <taxon>Dikarya</taxon>
        <taxon>Ascomycota</taxon>
        <taxon>Saccharomycotina</taxon>
        <taxon>Pichiomycetes</taxon>
        <taxon>Debaryomycetaceae</taxon>
        <taxon>Debaryomyces</taxon>
    </lineage>
</organism>
<evidence type="ECO:0000256" key="1">
    <source>
        <dbReference type="ARBA" id="ARBA00004141"/>
    </source>
</evidence>
<dbReference type="GO" id="GO:0022857">
    <property type="term" value="F:transmembrane transporter activity"/>
    <property type="evidence" value="ECO:0007669"/>
    <property type="project" value="InterPro"/>
</dbReference>
<dbReference type="PANTHER" id="PTHR45649">
    <property type="entry name" value="AMINO-ACID PERMEASE BAT1"/>
    <property type="match status" value="1"/>
</dbReference>
<feature type="transmembrane region" description="Helical" evidence="6">
    <location>
        <begin position="292"/>
        <end position="317"/>
    </location>
</feature>
<dbReference type="RefSeq" id="XP_015466785.1">
    <property type="nucleotide sequence ID" value="XM_015612387.1"/>
</dbReference>
<evidence type="ECO:0000256" key="3">
    <source>
        <dbReference type="ARBA" id="ARBA00022692"/>
    </source>
</evidence>
<feature type="transmembrane region" description="Helical" evidence="6">
    <location>
        <begin position="185"/>
        <end position="204"/>
    </location>
</feature>
<feature type="transmembrane region" description="Helical" evidence="6">
    <location>
        <begin position="463"/>
        <end position="487"/>
    </location>
</feature>
<feature type="transmembrane region" description="Helical" evidence="6">
    <location>
        <begin position="140"/>
        <end position="165"/>
    </location>
</feature>
<dbReference type="Pfam" id="PF13520">
    <property type="entry name" value="AA_permease_2"/>
    <property type="match status" value="1"/>
</dbReference>
<reference evidence="7 8" key="1">
    <citation type="submission" date="2015-11" db="EMBL/GenBank/DDBJ databases">
        <title>The genome of Debaryomyces fabryi.</title>
        <authorList>
            <person name="Tafer H."/>
            <person name="Lopandic K."/>
        </authorList>
    </citation>
    <scope>NUCLEOTIDE SEQUENCE [LARGE SCALE GENOMIC DNA]</scope>
    <source>
        <strain evidence="7 8">CBS 789</strain>
    </source>
</reference>
<dbReference type="Gene3D" id="1.20.1740.10">
    <property type="entry name" value="Amino acid/polyamine transporter I"/>
    <property type="match status" value="1"/>
</dbReference>
<feature type="transmembrane region" description="Helical" evidence="6">
    <location>
        <begin position="349"/>
        <end position="372"/>
    </location>
</feature>
<dbReference type="AlphaFoldDB" id="A0A0V1PWP0"/>
<dbReference type="PANTHER" id="PTHR45649:SF6">
    <property type="entry name" value="GABA-SPECIFIC PERMEASE"/>
    <property type="match status" value="1"/>
</dbReference>
<dbReference type="InterPro" id="IPR002293">
    <property type="entry name" value="AA/rel_permease1"/>
</dbReference>
<accession>A0A0V1PWP0</accession>
<keyword evidence="4 6" id="KW-1133">Transmembrane helix</keyword>
<dbReference type="OrthoDB" id="4476201at2759"/>
<evidence type="ECO:0008006" key="9">
    <source>
        <dbReference type="Google" id="ProtNLM"/>
    </source>
</evidence>
<dbReference type="EMBL" id="LMYN01000078">
    <property type="protein sequence ID" value="KSA00683.1"/>
    <property type="molecule type" value="Genomic_DNA"/>
</dbReference>
<evidence type="ECO:0000313" key="7">
    <source>
        <dbReference type="EMBL" id="KSA00683.1"/>
    </source>
</evidence>
<feature type="transmembrane region" description="Helical" evidence="6">
    <location>
        <begin position="430"/>
        <end position="451"/>
    </location>
</feature>
<feature type="transmembrane region" description="Helical" evidence="6">
    <location>
        <begin position="216"/>
        <end position="235"/>
    </location>
</feature>
<evidence type="ECO:0000256" key="6">
    <source>
        <dbReference type="SAM" id="Phobius"/>
    </source>
</evidence>
<feature type="transmembrane region" description="Helical" evidence="6">
    <location>
        <begin position="95"/>
        <end position="112"/>
    </location>
</feature>
<keyword evidence="3 6" id="KW-0812">Transmembrane</keyword>
<dbReference type="Proteomes" id="UP000054251">
    <property type="component" value="Unassembled WGS sequence"/>
</dbReference>
<keyword evidence="2" id="KW-0813">Transport</keyword>
<evidence type="ECO:0000256" key="5">
    <source>
        <dbReference type="ARBA" id="ARBA00023136"/>
    </source>
</evidence>
<sequence>MSKIHPILSGEEIIEQTLSNKLFYNNTQNVEEPKINALLSNSDEQLLAEIGYKPELKRHFSLFQVFGISFSIMAILPLILSILADGLTGGPAGCFWGWVISSIFILTIGISMSENGSSQPTSGGLYYWTNFYAPKRAKTVISYLIGNTNSIALIGGLCSVDYGFAQEILSVIVIATDGDFNVTAAKTYGVFVACVLSHIILTCASSKNCAWLQTTLVILNTTIVVIFLIALPIGAKGNFKSASYVFTEFNNFSDWPSGWTQISSTWLLGIWTLGAFDSVIHMSEEIPLASTAIPVGIIGSLSACIILGIIVMLVTLFCIQTNDIEGHIIGSKFGQPMAQIIYDCLGKKWAISFMILIALGQFLMGASILTAISRQIWAFSRDNGLPFSFWIKKVNVKLSVPIRAVCFGGFMAILIGLLCLIGSTAANALFTLYIAGNYVAWGTPTFLRLTFGRSKFQPGKFYLGKFFSPLIGWTSTAFILYTVVMVMLPSTRQPDKETMNYTCVITPSVWILSLIYYKLYAHKYYHGPQKTVDVSDYANEKHMEQIYTILDGVDVDSGKKSMTYEKV</sequence>